<dbReference type="Proteomes" id="UP000004621">
    <property type="component" value="Unassembled WGS sequence"/>
</dbReference>
<reference evidence="1 2" key="1">
    <citation type="submission" date="2010-01" db="EMBL/GenBank/DDBJ databases">
        <authorList>
            <person name="Weinstock G."/>
            <person name="Sodergren E."/>
            <person name="Clifton S."/>
            <person name="Fulton L."/>
            <person name="Fulton B."/>
            <person name="Courtney L."/>
            <person name="Fronick C."/>
            <person name="Harrison M."/>
            <person name="Strong C."/>
            <person name="Farmer C."/>
            <person name="Delahaunty K."/>
            <person name="Markovic C."/>
            <person name="Hall O."/>
            <person name="Minx P."/>
            <person name="Tomlinson C."/>
            <person name="Mitreva M."/>
            <person name="Nelson J."/>
            <person name="Hou S."/>
            <person name="Wollam A."/>
            <person name="Pepin K.H."/>
            <person name="Johnson M."/>
            <person name="Bhonagiri V."/>
            <person name="Nash W.E."/>
            <person name="Warren W."/>
            <person name="Chinwalla A."/>
            <person name="Mardis E.R."/>
            <person name="Wilson R.K."/>
        </authorList>
    </citation>
    <scope>NUCLEOTIDE SEQUENCE [LARGE SCALE GENOMIC DNA]</scope>
    <source>
        <strain evidence="1 2">NJ9703</strain>
    </source>
</reference>
<dbReference type="AlphaFoldDB" id="A0A9W5ISJ5"/>
<sequence>MNSFSSDRFKYGLLFRELMKFVLKIGLKRVTGLYRLFSDSL</sequence>
<accession>A0A9W5ISJ5</accession>
<proteinExistence type="predicted"/>
<evidence type="ECO:0000313" key="2">
    <source>
        <dbReference type="Proteomes" id="UP000004621"/>
    </source>
</evidence>
<comment type="caution">
    <text evidence="1">The sequence shown here is derived from an EMBL/GenBank/DDBJ whole genome shotgun (WGS) entry which is preliminary data.</text>
</comment>
<organism evidence="1 2">
    <name type="scientific">Neisseria subflava NJ9703</name>
    <dbReference type="NCBI Taxonomy" id="546268"/>
    <lineage>
        <taxon>Bacteria</taxon>
        <taxon>Pseudomonadati</taxon>
        <taxon>Pseudomonadota</taxon>
        <taxon>Betaproteobacteria</taxon>
        <taxon>Neisseriales</taxon>
        <taxon>Neisseriaceae</taxon>
        <taxon>Neisseria</taxon>
    </lineage>
</organism>
<evidence type="ECO:0000313" key="1">
    <source>
        <dbReference type="EMBL" id="EFC53007.1"/>
    </source>
</evidence>
<name>A0A9W5ISJ5_NEISU</name>
<dbReference type="EMBL" id="ACEO02000001">
    <property type="protein sequence ID" value="EFC53007.1"/>
    <property type="molecule type" value="Genomic_DNA"/>
</dbReference>
<gene>
    <name evidence="1" type="ORF">NEISUBOT_03002</name>
</gene>
<protein>
    <submittedName>
        <fullName evidence="1">Uncharacterized protein</fullName>
    </submittedName>
</protein>